<dbReference type="InterPro" id="IPR046335">
    <property type="entry name" value="LacI/GalR-like_sensor"/>
</dbReference>
<sequence>MATIRTVAEHAGVSTATVSRVMNTPQQVSERTRARVETAMRELNFSRNSVAASLVTRRSDCIGLIVGGLSGAFFAPLVNIVEETVSAAGSYLIVSCGKDSPEEVLAALQFLRQRQCDAIILFPGELPDAALSALLREQANVVVIHRSVAGFEDRCVQVDNAAGARLAARHLLDCGHRDIGVISGPATNPESVQRLAAFADTLAGADVPLDPALVFAGDFRLASGRQGMAALLAGGKPLSAVFCLSDQMAFGALDYCRAVGVAVPERLSLLGFDDVEFAELMHPRLTTVRQPIDLLARTAVEIALRLSRLSPSGAPSCPQALLTPQLILRDSVRRLA</sequence>
<dbReference type="OrthoDB" id="9805642at2"/>
<dbReference type="PROSITE" id="PS50932">
    <property type="entry name" value="HTH_LACI_2"/>
    <property type="match status" value="1"/>
</dbReference>
<dbReference type="SUPFAM" id="SSF53822">
    <property type="entry name" value="Periplasmic binding protein-like I"/>
    <property type="match status" value="1"/>
</dbReference>
<dbReference type="GO" id="GO:0003700">
    <property type="term" value="F:DNA-binding transcription factor activity"/>
    <property type="evidence" value="ECO:0007669"/>
    <property type="project" value="TreeGrafter"/>
</dbReference>
<keyword evidence="6" id="KW-1185">Reference proteome</keyword>
<reference evidence="5 6" key="1">
    <citation type="submission" date="2016-10" db="EMBL/GenBank/DDBJ databases">
        <authorList>
            <person name="de Groot N.N."/>
        </authorList>
    </citation>
    <scope>NUCLEOTIDE SEQUENCE [LARGE SCALE GENOMIC DNA]</scope>
    <source>
        <strain evidence="5 6">ATCC 43154</strain>
    </source>
</reference>
<dbReference type="PANTHER" id="PTHR30146">
    <property type="entry name" value="LACI-RELATED TRANSCRIPTIONAL REPRESSOR"/>
    <property type="match status" value="1"/>
</dbReference>
<dbReference type="Gene3D" id="3.40.50.2300">
    <property type="match status" value="2"/>
</dbReference>
<dbReference type="STRING" id="758825.SAMN02982985_04524"/>
<dbReference type="CDD" id="cd06270">
    <property type="entry name" value="PBP1_GalS-like"/>
    <property type="match status" value="1"/>
</dbReference>
<proteinExistence type="predicted"/>
<feature type="domain" description="HTH lacI-type" evidence="4">
    <location>
        <begin position="2"/>
        <end position="56"/>
    </location>
</feature>
<evidence type="ECO:0000313" key="5">
    <source>
        <dbReference type="EMBL" id="SFM57271.1"/>
    </source>
</evidence>
<evidence type="ECO:0000256" key="1">
    <source>
        <dbReference type="ARBA" id="ARBA00023015"/>
    </source>
</evidence>
<dbReference type="InterPro" id="IPR028082">
    <property type="entry name" value="Peripla_BP_I"/>
</dbReference>
<dbReference type="Pfam" id="PF13377">
    <property type="entry name" value="Peripla_BP_3"/>
    <property type="match status" value="1"/>
</dbReference>
<accession>A0A1I4RYM0</accession>
<evidence type="ECO:0000256" key="3">
    <source>
        <dbReference type="ARBA" id="ARBA00023163"/>
    </source>
</evidence>
<dbReference type="InterPro" id="IPR000843">
    <property type="entry name" value="HTH_LacI"/>
</dbReference>
<evidence type="ECO:0000313" key="6">
    <source>
        <dbReference type="Proteomes" id="UP000199470"/>
    </source>
</evidence>
<keyword evidence="1" id="KW-0805">Transcription regulation</keyword>
<dbReference type="GO" id="GO:0000976">
    <property type="term" value="F:transcription cis-regulatory region binding"/>
    <property type="evidence" value="ECO:0007669"/>
    <property type="project" value="TreeGrafter"/>
</dbReference>
<dbReference type="CDD" id="cd01392">
    <property type="entry name" value="HTH_LacI"/>
    <property type="match status" value="1"/>
</dbReference>
<protein>
    <submittedName>
        <fullName evidence="5">LacI family transcriptional regulator</fullName>
    </submittedName>
</protein>
<dbReference type="RefSeq" id="WP_093389979.1">
    <property type="nucleotide sequence ID" value="NZ_FOTW01000024.1"/>
</dbReference>
<keyword evidence="3" id="KW-0804">Transcription</keyword>
<dbReference type="PANTHER" id="PTHR30146:SF109">
    <property type="entry name" value="HTH-TYPE TRANSCRIPTIONAL REGULATOR GALS"/>
    <property type="match status" value="1"/>
</dbReference>
<gene>
    <name evidence="5" type="ORF">SAMN02982985_04524</name>
</gene>
<dbReference type="EMBL" id="FOTW01000024">
    <property type="protein sequence ID" value="SFM57271.1"/>
    <property type="molecule type" value="Genomic_DNA"/>
</dbReference>
<dbReference type="SUPFAM" id="SSF47413">
    <property type="entry name" value="lambda repressor-like DNA-binding domains"/>
    <property type="match status" value="1"/>
</dbReference>
<dbReference type="Gene3D" id="1.10.260.40">
    <property type="entry name" value="lambda repressor-like DNA-binding domains"/>
    <property type="match status" value="1"/>
</dbReference>
<dbReference type="InterPro" id="IPR010982">
    <property type="entry name" value="Lambda_DNA-bd_dom_sf"/>
</dbReference>
<keyword evidence="2" id="KW-0238">DNA-binding</keyword>
<dbReference type="Pfam" id="PF00356">
    <property type="entry name" value="LacI"/>
    <property type="match status" value="1"/>
</dbReference>
<dbReference type="SMART" id="SM00354">
    <property type="entry name" value="HTH_LACI"/>
    <property type="match status" value="1"/>
</dbReference>
<evidence type="ECO:0000256" key="2">
    <source>
        <dbReference type="ARBA" id="ARBA00023125"/>
    </source>
</evidence>
<dbReference type="AlphaFoldDB" id="A0A1I4RYM0"/>
<name>A0A1I4RYM0_9BURK</name>
<evidence type="ECO:0000259" key="4">
    <source>
        <dbReference type="PROSITE" id="PS50932"/>
    </source>
</evidence>
<organism evidence="5 6">
    <name type="scientific">Rugamonas rubra</name>
    <dbReference type="NCBI Taxonomy" id="758825"/>
    <lineage>
        <taxon>Bacteria</taxon>
        <taxon>Pseudomonadati</taxon>
        <taxon>Pseudomonadota</taxon>
        <taxon>Betaproteobacteria</taxon>
        <taxon>Burkholderiales</taxon>
        <taxon>Oxalobacteraceae</taxon>
        <taxon>Telluria group</taxon>
        <taxon>Rugamonas</taxon>
    </lineage>
</organism>
<dbReference type="Proteomes" id="UP000199470">
    <property type="component" value="Unassembled WGS sequence"/>
</dbReference>